<organism evidence="2 3">
    <name type="scientific">Candidatus Viadribacter manganicus</name>
    <dbReference type="NCBI Taxonomy" id="1759059"/>
    <lineage>
        <taxon>Bacteria</taxon>
        <taxon>Pseudomonadati</taxon>
        <taxon>Pseudomonadota</taxon>
        <taxon>Alphaproteobacteria</taxon>
        <taxon>Hyphomonadales</taxon>
        <taxon>Hyphomonadaceae</taxon>
        <taxon>Candidatus Viadribacter</taxon>
    </lineage>
</organism>
<sequence>MSETVYYAIGDVHGELEKLDNLLRYIREDARFNGDEHRIVFLGDLIDRGPDSRGVVDRARKLCAADQAWAIKGNHEELMLHAYDKRESVGIYFWAENGGDETISSYMMANGVCDDWRDAVDKGHIAWLRSLPAIIRDEARGLAFVHGGIDPATFPNCSDEVRMWTRSQKFFDPNRWPKRAELEGLMVVHGHTPTADFEPYANPCRVNVDTGACFGGPLSAVVLAPGRAPRFLRA</sequence>
<dbReference type="SUPFAM" id="SSF56300">
    <property type="entry name" value="Metallo-dependent phosphatases"/>
    <property type="match status" value="1"/>
</dbReference>
<dbReference type="PANTHER" id="PTHR42850">
    <property type="entry name" value="METALLOPHOSPHOESTERASE"/>
    <property type="match status" value="1"/>
</dbReference>
<dbReference type="PANTHER" id="PTHR42850:SF4">
    <property type="entry name" value="ZINC-DEPENDENT ENDOPOLYPHOSPHATASE"/>
    <property type="match status" value="1"/>
</dbReference>
<dbReference type="OrthoDB" id="9807890at2"/>
<evidence type="ECO:0000313" key="2">
    <source>
        <dbReference type="EMBL" id="ANP45983.1"/>
    </source>
</evidence>
<keyword evidence="3" id="KW-1185">Reference proteome</keyword>
<feature type="domain" description="Calcineurin-like phosphoesterase" evidence="1">
    <location>
        <begin position="8"/>
        <end position="195"/>
    </location>
</feature>
<dbReference type="GO" id="GO:0008803">
    <property type="term" value="F:bis(5'-nucleosyl)-tetraphosphatase (symmetrical) activity"/>
    <property type="evidence" value="ECO:0007669"/>
    <property type="project" value="TreeGrafter"/>
</dbReference>
<proteinExistence type="predicted"/>
<evidence type="ECO:0000259" key="1">
    <source>
        <dbReference type="Pfam" id="PF00149"/>
    </source>
</evidence>
<reference evidence="2 3" key="1">
    <citation type="submission" date="2015-11" db="EMBL/GenBank/DDBJ databases">
        <title>Whole-Genome Sequence of Candidatus Oderbacter manganicum from the National Park Lower Oder Valley, Germany.</title>
        <authorList>
            <person name="Braun B."/>
            <person name="Liere K."/>
            <person name="Szewzyk U."/>
        </authorList>
    </citation>
    <scope>NUCLEOTIDE SEQUENCE [LARGE SCALE GENOMIC DNA]</scope>
    <source>
        <strain evidence="2 3">OTSz_A_272</strain>
    </source>
</reference>
<name>A0A1B1AHE4_9PROT</name>
<dbReference type="GO" id="GO:0110154">
    <property type="term" value="P:RNA decapping"/>
    <property type="evidence" value="ECO:0007669"/>
    <property type="project" value="TreeGrafter"/>
</dbReference>
<dbReference type="Gene3D" id="3.60.21.10">
    <property type="match status" value="1"/>
</dbReference>
<dbReference type="KEGG" id="cbot:ATE48_08645"/>
<dbReference type="EMBL" id="CP013244">
    <property type="protein sequence ID" value="ANP45983.1"/>
    <property type="molecule type" value="Genomic_DNA"/>
</dbReference>
<dbReference type="AlphaFoldDB" id="A0A1B1AHE4"/>
<dbReference type="GO" id="GO:0016791">
    <property type="term" value="F:phosphatase activity"/>
    <property type="evidence" value="ECO:0007669"/>
    <property type="project" value="TreeGrafter"/>
</dbReference>
<dbReference type="GO" id="GO:0005737">
    <property type="term" value="C:cytoplasm"/>
    <property type="evidence" value="ECO:0007669"/>
    <property type="project" value="TreeGrafter"/>
</dbReference>
<dbReference type="STRING" id="1759059.ATE48_08645"/>
<dbReference type="InterPro" id="IPR029052">
    <property type="entry name" value="Metallo-depent_PP-like"/>
</dbReference>
<accession>A0A1B1AHE4</accession>
<dbReference type="CDD" id="cd00144">
    <property type="entry name" value="MPP_PPP_family"/>
    <property type="match status" value="1"/>
</dbReference>
<evidence type="ECO:0000313" key="3">
    <source>
        <dbReference type="Proteomes" id="UP000092498"/>
    </source>
</evidence>
<dbReference type="InterPro" id="IPR004843">
    <property type="entry name" value="Calcineurin-like_PHP"/>
</dbReference>
<dbReference type="InParanoid" id="A0A1B1AHE4"/>
<dbReference type="RefSeq" id="WP_066770198.1">
    <property type="nucleotide sequence ID" value="NZ_CP013244.1"/>
</dbReference>
<gene>
    <name evidence="2" type="ORF">ATE48_08645</name>
</gene>
<protein>
    <recommendedName>
        <fullName evidence="1">Calcineurin-like phosphoesterase domain-containing protein</fullName>
    </recommendedName>
</protein>
<dbReference type="Pfam" id="PF00149">
    <property type="entry name" value="Metallophos"/>
    <property type="match status" value="1"/>
</dbReference>
<dbReference type="InterPro" id="IPR050126">
    <property type="entry name" value="Ap4A_hydrolase"/>
</dbReference>
<dbReference type="Proteomes" id="UP000092498">
    <property type="component" value="Chromosome"/>
</dbReference>
<dbReference type="FunCoup" id="A0A1B1AHE4">
    <property type="interactions" value="74"/>
</dbReference>